<keyword evidence="1" id="KW-0805">Transcription regulation</keyword>
<dbReference type="InterPro" id="IPR036388">
    <property type="entry name" value="WH-like_DNA-bd_sf"/>
</dbReference>
<keyword evidence="3" id="KW-0804">Transcription</keyword>
<dbReference type="InterPro" id="IPR036390">
    <property type="entry name" value="WH_DNA-bd_sf"/>
</dbReference>
<dbReference type="InterPro" id="IPR051011">
    <property type="entry name" value="Metal_resp_trans_reg"/>
</dbReference>
<dbReference type="PRINTS" id="PR00778">
    <property type="entry name" value="HTHARSR"/>
</dbReference>
<dbReference type="GO" id="GO:0003700">
    <property type="term" value="F:DNA-binding transcription factor activity"/>
    <property type="evidence" value="ECO:0007669"/>
    <property type="project" value="InterPro"/>
</dbReference>
<dbReference type="SUPFAM" id="SSF46785">
    <property type="entry name" value="Winged helix' DNA-binding domain"/>
    <property type="match status" value="1"/>
</dbReference>
<dbReference type="PROSITE" id="PS50987">
    <property type="entry name" value="HTH_ARSR_2"/>
    <property type="match status" value="1"/>
</dbReference>
<dbReference type="InterPro" id="IPR011991">
    <property type="entry name" value="ArsR-like_HTH"/>
</dbReference>
<dbReference type="Pfam" id="PF12840">
    <property type="entry name" value="HTH_20"/>
    <property type="match status" value="1"/>
</dbReference>
<feature type="domain" description="HTH arsR-type" evidence="4">
    <location>
        <begin position="1"/>
        <end position="95"/>
    </location>
</feature>
<dbReference type="Gene3D" id="1.10.10.10">
    <property type="entry name" value="Winged helix-like DNA-binding domain superfamily/Winged helix DNA-binding domain"/>
    <property type="match status" value="1"/>
</dbReference>
<evidence type="ECO:0000256" key="3">
    <source>
        <dbReference type="ARBA" id="ARBA00023163"/>
    </source>
</evidence>
<dbReference type="CDD" id="cd00090">
    <property type="entry name" value="HTH_ARSR"/>
    <property type="match status" value="1"/>
</dbReference>
<gene>
    <name evidence="5" type="ORF">METZ01_LOCUS176242</name>
</gene>
<dbReference type="SMART" id="SM00418">
    <property type="entry name" value="HTH_ARSR"/>
    <property type="match status" value="1"/>
</dbReference>
<dbReference type="PANTHER" id="PTHR43132:SF2">
    <property type="entry name" value="ARSENICAL RESISTANCE OPERON REPRESSOR ARSR-RELATED"/>
    <property type="match status" value="1"/>
</dbReference>
<sequence length="111" mass="12194">MEIETAADILAELGNPIRLKVVRLLVKAGRDGVPVGRIQAELAIPSSTLSHHLNHLKSVGLIKQRREHTTLWCVMHYELLEGAIAFLTNECCFGLSTETLKTETVPAEHAA</sequence>
<evidence type="ECO:0000256" key="2">
    <source>
        <dbReference type="ARBA" id="ARBA00023125"/>
    </source>
</evidence>
<dbReference type="EMBL" id="UINC01033701">
    <property type="protein sequence ID" value="SVB23388.1"/>
    <property type="molecule type" value="Genomic_DNA"/>
</dbReference>
<evidence type="ECO:0000259" key="4">
    <source>
        <dbReference type="PROSITE" id="PS50987"/>
    </source>
</evidence>
<dbReference type="GO" id="GO:0003677">
    <property type="term" value="F:DNA binding"/>
    <property type="evidence" value="ECO:0007669"/>
    <property type="project" value="UniProtKB-KW"/>
</dbReference>
<dbReference type="AlphaFoldDB" id="A0A382CB91"/>
<dbReference type="InterPro" id="IPR001845">
    <property type="entry name" value="HTH_ArsR_DNA-bd_dom"/>
</dbReference>
<evidence type="ECO:0000256" key="1">
    <source>
        <dbReference type="ARBA" id="ARBA00023015"/>
    </source>
</evidence>
<accession>A0A382CB91</accession>
<proteinExistence type="predicted"/>
<evidence type="ECO:0000313" key="5">
    <source>
        <dbReference type="EMBL" id="SVB23388.1"/>
    </source>
</evidence>
<keyword evidence="2" id="KW-0238">DNA-binding</keyword>
<name>A0A382CB91_9ZZZZ</name>
<reference evidence="5" key="1">
    <citation type="submission" date="2018-05" db="EMBL/GenBank/DDBJ databases">
        <authorList>
            <person name="Lanie J.A."/>
            <person name="Ng W.-L."/>
            <person name="Kazmierczak K.M."/>
            <person name="Andrzejewski T.M."/>
            <person name="Davidsen T.M."/>
            <person name="Wayne K.J."/>
            <person name="Tettelin H."/>
            <person name="Glass J.I."/>
            <person name="Rusch D."/>
            <person name="Podicherti R."/>
            <person name="Tsui H.-C.T."/>
            <person name="Winkler M.E."/>
        </authorList>
    </citation>
    <scope>NUCLEOTIDE SEQUENCE</scope>
</reference>
<dbReference type="PANTHER" id="PTHR43132">
    <property type="entry name" value="ARSENICAL RESISTANCE OPERON REPRESSOR ARSR-RELATED"/>
    <property type="match status" value="1"/>
</dbReference>
<protein>
    <recommendedName>
        <fullName evidence="4">HTH arsR-type domain-containing protein</fullName>
    </recommendedName>
</protein>
<dbReference type="NCBIfam" id="NF033788">
    <property type="entry name" value="HTH_metalloreg"/>
    <property type="match status" value="1"/>
</dbReference>
<organism evidence="5">
    <name type="scientific">marine metagenome</name>
    <dbReference type="NCBI Taxonomy" id="408172"/>
    <lineage>
        <taxon>unclassified sequences</taxon>
        <taxon>metagenomes</taxon>
        <taxon>ecological metagenomes</taxon>
    </lineage>
</organism>